<dbReference type="OrthoDB" id="4774058at2"/>
<dbReference type="Proteomes" id="UP000033457">
    <property type="component" value="Chromosome"/>
</dbReference>
<evidence type="ECO:0000256" key="1">
    <source>
        <dbReference type="SAM" id="MobiDB-lite"/>
    </source>
</evidence>
<dbReference type="RefSeq" id="WP_046440790.1">
    <property type="nucleotide sequence ID" value="NZ_CP011312.1"/>
</dbReference>
<feature type="chain" id="PRO_5043119952" evidence="2">
    <location>
        <begin position="21"/>
        <end position="193"/>
    </location>
</feature>
<protein>
    <submittedName>
        <fullName evidence="5">Two-component system sensor kinase protein</fullName>
    </submittedName>
</protein>
<evidence type="ECO:0000256" key="2">
    <source>
        <dbReference type="SAM" id="SignalP"/>
    </source>
</evidence>
<gene>
    <name evidence="5" type="ORF">NCTC949_00817</name>
    <name evidence="4" type="ORF">UL82_10165</name>
</gene>
<dbReference type="KEGG" id="cku:UL82_10165"/>
<sequence>MRRTLPSLLGVSLIVSLLSACSTSPTTTDASGMSEQAAQVSESAALEVHDHNLPVDTFPDTGDRNAWQECPYLDTAWVSDTNGQRTLGQTIDDRFDTPACTFWSYPEEPHVKVLVRHMNTVAEAIAVVDWAAPVNTTEPADQPAGWSGGRIGNEQGAIYAVQKDTIAVVVWSNQQQSLKTQLIAEEVISRLGY</sequence>
<name>A0A0F6R1Z9_9CORY</name>
<keyword evidence="2" id="KW-0732">Signal</keyword>
<keyword evidence="5" id="KW-0808">Transferase</keyword>
<evidence type="ECO:0000313" key="4">
    <source>
        <dbReference type="EMBL" id="AKE42170.1"/>
    </source>
</evidence>
<evidence type="ECO:0000313" key="5">
    <source>
        <dbReference type="EMBL" id="VEH05836.1"/>
    </source>
</evidence>
<keyword evidence="6" id="KW-1185">Reference proteome</keyword>
<evidence type="ECO:0000313" key="7">
    <source>
        <dbReference type="Proteomes" id="UP000271380"/>
    </source>
</evidence>
<organism evidence="4 6">
    <name type="scientific">Corynebacterium kutscheri</name>
    <dbReference type="NCBI Taxonomy" id="35755"/>
    <lineage>
        <taxon>Bacteria</taxon>
        <taxon>Bacillati</taxon>
        <taxon>Actinomycetota</taxon>
        <taxon>Actinomycetes</taxon>
        <taxon>Mycobacteriales</taxon>
        <taxon>Corynebacteriaceae</taxon>
        <taxon>Corynebacterium</taxon>
    </lineage>
</organism>
<dbReference type="PROSITE" id="PS51257">
    <property type="entry name" value="PROKAR_LIPOPROTEIN"/>
    <property type="match status" value="1"/>
</dbReference>
<dbReference type="SUPFAM" id="SSF55724">
    <property type="entry name" value="Mog1p/PsbP-like"/>
    <property type="match status" value="1"/>
</dbReference>
<dbReference type="STRING" id="35755.UL82_10165"/>
<dbReference type="Pfam" id="PF09449">
    <property type="entry name" value="DUF2020"/>
    <property type="match status" value="1"/>
</dbReference>
<feature type="compositionally biased region" description="Low complexity" evidence="1">
    <location>
        <begin position="34"/>
        <end position="44"/>
    </location>
</feature>
<reference evidence="4 6" key="1">
    <citation type="journal article" date="2015" name="Genome Announc.">
        <title>Complete Genome Sequence of Corynebacterium kutscheri DSM 20755, a Corynebacterial Type Strain with Remarkably Low G+C Content of Chromosomal DNA.</title>
        <authorList>
            <person name="Ruckert C."/>
            <person name="Albersmeier A."/>
            <person name="Winkler A."/>
            <person name="Tauch A."/>
        </authorList>
    </citation>
    <scope>NUCLEOTIDE SEQUENCE [LARGE SCALE GENOMIC DNA]</scope>
    <source>
        <strain evidence="4 6">DSM 20755</strain>
    </source>
</reference>
<feature type="region of interest" description="Disordered" evidence="1">
    <location>
        <begin position="25"/>
        <end position="44"/>
    </location>
</feature>
<proteinExistence type="predicted"/>
<accession>A0A0F6R1Z9</accession>
<dbReference type="InterPro" id="IPR018567">
    <property type="entry name" value="DUF2020"/>
</dbReference>
<evidence type="ECO:0000259" key="3">
    <source>
        <dbReference type="Pfam" id="PF09449"/>
    </source>
</evidence>
<dbReference type="AlphaFoldDB" id="A0A0F6R1Z9"/>
<dbReference type="InterPro" id="IPR016123">
    <property type="entry name" value="Mog1/PsbP_a/b/a-sand"/>
</dbReference>
<feature type="signal peptide" evidence="2">
    <location>
        <begin position="1"/>
        <end position="20"/>
    </location>
</feature>
<dbReference type="Proteomes" id="UP000271380">
    <property type="component" value="Chromosome"/>
</dbReference>
<dbReference type="Gene3D" id="3.40.1000.10">
    <property type="entry name" value="Mog1/PsbP, alpha/beta/alpha sandwich"/>
    <property type="match status" value="1"/>
</dbReference>
<feature type="domain" description="DUF2020" evidence="3">
    <location>
        <begin position="53"/>
        <end position="192"/>
    </location>
</feature>
<dbReference type="EMBL" id="LR134377">
    <property type="protein sequence ID" value="VEH05836.1"/>
    <property type="molecule type" value="Genomic_DNA"/>
</dbReference>
<reference evidence="5 7" key="2">
    <citation type="submission" date="2018-12" db="EMBL/GenBank/DDBJ databases">
        <authorList>
            <consortium name="Pathogen Informatics"/>
        </authorList>
    </citation>
    <scope>NUCLEOTIDE SEQUENCE [LARGE SCALE GENOMIC DNA]</scope>
    <source>
        <strain evidence="5 7">NCTC949</strain>
    </source>
</reference>
<dbReference type="EMBL" id="CP011312">
    <property type="protein sequence ID" value="AKE42170.1"/>
    <property type="molecule type" value="Genomic_DNA"/>
</dbReference>
<keyword evidence="5" id="KW-0418">Kinase</keyword>
<evidence type="ECO:0000313" key="6">
    <source>
        <dbReference type="Proteomes" id="UP000033457"/>
    </source>
</evidence>
<dbReference type="HOGENOM" id="CLU_099876_0_0_11"/>
<dbReference type="GO" id="GO:0016301">
    <property type="term" value="F:kinase activity"/>
    <property type="evidence" value="ECO:0007669"/>
    <property type="project" value="UniProtKB-KW"/>
</dbReference>